<gene>
    <name evidence="1" type="ORF">NDK47_15230</name>
</gene>
<reference evidence="1" key="1">
    <citation type="submission" date="2022-06" db="EMBL/GenBank/DDBJ databases">
        <title>Genome sequencing of Brevibacillus sp. BB3-R1.</title>
        <authorList>
            <person name="Heo J."/>
            <person name="Lee D."/>
            <person name="Won M."/>
            <person name="Han B.-H."/>
            <person name="Hong S.-B."/>
            <person name="Kwon S.-W."/>
        </authorList>
    </citation>
    <scope>NUCLEOTIDE SEQUENCE</scope>
    <source>
        <strain evidence="1">BB3-R1</strain>
    </source>
</reference>
<dbReference type="Pfam" id="PF14069">
    <property type="entry name" value="SpoVIF"/>
    <property type="match status" value="1"/>
</dbReference>
<evidence type="ECO:0000313" key="2">
    <source>
        <dbReference type="Proteomes" id="UP001056500"/>
    </source>
</evidence>
<keyword evidence="2" id="KW-1185">Reference proteome</keyword>
<accession>A0ABY4W8Z9</accession>
<dbReference type="Proteomes" id="UP001056500">
    <property type="component" value="Chromosome"/>
</dbReference>
<dbReference type="InterPro" id="IPR025942">
    <property type="entry name" value="SpoVIF"/>
</dbReference>
<sequence length="89" mass="10357">MENNMSRRFFEKLQNQAANQVDQGKLRSLAGQLQRSDFEDEDKLRQVIRSLAAMTGKTLDAEKEDQVVEMFRNQEIRLNDVASLTKLLR</sequence>
<protein>
    <submittedName>
        <fullName evidence="1">Stage VI sporulation protein F</fullName>
    </submittedName>
</protein>
<evidence type="ECO:0000313" key="1">
    <source>
        <dbReference type="EMBL" id="USG63528.1"/>
    </source>
</evidence>
<dbReference type="RefSeq" id="WP_251870609.1">
    <property type="nucleotide sequence ID" value="NZ_CP098755.1"/>
</dbReference>
<organism evidence="1 2">
    <name type="scientific">Brevibacillus ruminantium</name>
    <dbReference type="NCBI Taxonomy" id="2950604"/>
    <lineage>
        <taxon>Bacteria</taxon>
        <taxon>Bacillati</taxon>
        <taxon>Bacillota</taxon>
        <taxon>Bacilli</taxon>
        <taxon>Bacillales</taxon>
        <taxon>Paenibacillaceae</taxon>
        <taxon>Brevibacillus</taxon>
    </lineage>
</organism>
<name>A0ABY4W8Z9_9BACL</name>
<proteinExistence type="predicted"/>
<dbReference type="EMBL" id="CP098755">
    <property type="protein sequence ID" value="USG63528.1"/>
    <property type="molecule type" value="Genomic_DNA"/>
</dbReference>